<sequence length="143" mass="16807">MLCLDRSSRYIVERRVHASIKCINPPWFIKYESFSLQDIKDYIGIFIFSGIQRVINYKEFWEKPNSPFMYSSYHNVVASKMSFDKFKAIPSTDLSIFHFEGYGTNFDVLYSFANNLIKDLYLPSYDMSFDDDYSNGSEKGSKK</sequence>
<feature type="domain" description="PiggyBac transposable element-derived protein" evidence="1">
    <location>
        <begin position="32"/>
        <end position="132"/>
    </location>
</feature>
<name>A0A8J4UWV0_9MYCE</name>
<organism evidence="2 3">
    <name type="scientific">Polysphondylium violaceum</name>
    <dbReference type="NCBI Taxonomy" id="133409"/>
    <lineage>
        <taxon>Eukaryota</taxon>
        <taxon>Amoebozoa</taxon>
        <taxon>Evosea</taxon>
        <taxon>Eumycetozoa</taxon>
        <taxon>Dictyostelia</taxon>
        <taxon>Dictyosteliales</taxon>
        <taxon>Dictyosteliaceae</taxon>
        <taxon>Polysphondylium</taxon>
    </lineage>
</organism>
<accession>A0A8J4UWV0</accession>
<dbReference type="Pfam" id="PF13843">
    <property type="entry name" value="DDE_Tnp_1_7"/>
    <property type="match status" value="1"/>
</dbReference>
<proteinExistence type="predicted"/>
<keyword evidence="3" id="KW-1185">Reference proteome</keyword>
<protein>
    <recommendedName>
        <fullName evidence="1">PiggyBac transposable element-derived protein domain-containing protein</fullName>
    </recommendedName>
</protein>
<reference evidence="2" key="1">
    <citation type="submission" date="2020-01" db="EMBL/GenBank/DDBJ databases">
        <title>Development of genomics and gene disruption for Polysphondylium violaceum indicates a role for the polyketide synthase stlB in stalk morphogenesis.</title>
        <authorList>
            <person name="Narita B."/>
            <person name="Kawabe Y."/>
            <person name="Kin K."/>
            <person name="Saito T."/>
            <person name="Gibbs R."/>
            <person name="Kuspa A."/>
            <person name="Muzny D."/>
            <person name="Queller D."/>
            <person name="Richards S."/>
            <person name="Strassman J."/>
            <person name="Sucgang R."/>
            <person name="Worley K."/>
            <person name="Schaap P."/>
        </authorList>
    </citation>
    <scope>NUCLEOTIDE SEQUENCE</scope>
    <source>
        <strain evidence="2">QSvi11</strain>
    </source>
</reference>
<dbReference type="OrthoDB" id="9985837at2759"/>
<evidence type="ECO:0000313" key="3">
    <source>
        <dbReference type="Proteomes" id="UP000695562"/>
    </source>
</evidence>
<dbReference type="EMBL" id="AJWJ01000538">
    <property type="protein sequence ID" value="KAF2070125.1"/>
    <property type="molecule type" value="Genomic_DNA"/>
</dbReference>
<evidence type="ECO:0000313" key="2">
    <source>
        <dbReference type="EMBL" id="KAF2070125.1"/>
    </source>
</evidence>
<dbReference type="InterPro" id="IPR029526">
    <property type="entry name" value="PGBD"/>
</dbReference>
<gene>
    <name evidence="2" type="ORF">CYY_008555</name>
</gene>
<evidence type="ECO:0000259" key="1">
    <source>
        <dbReference type="Pfam" id="PF13843"/>
    </source>
</evidence>
<dbReference type="Proteomes" id="UP000695562">
    <property type="component" value="Unassembled WGS sequence"/>
</dbReference>
<comment type="caution">
    <text evidence="2">The sequence shown here is derived from an EMBL/GenBank/DDBJ whole genome shotgun (WGS) entry which is preliminary data.</text>
</comment>
<dbReference type="AlphaFoldDB" id="A0A8J4UWV0"/>